<organism evidence="4 5">
    <name type="scientific">Balnearium lithotrophicum</name>
    <dbReference type="NCBI Taxonomy" id="223788"/>
    <lineage>
        <taxon>Bacteria</taxon>
        <taxon>Pseudomonadati</taxon>
        <taxon>Aquificota</taxon>
        <taxon>Aquificia</taxon>
        <taxon>Desulfurobacteriales</taxon>
        <taxon>Desulfurobacteriaceae</taxon>
        <taxon>Balnearium</taxon>
    </lineage>
</organism>
<feature type="domain" description="Thioredoxin" evidence="3">
    <location>
        <begin position="38"/>
        <end position="184"/>
    </location>
</feature>
<dbReference type="Proteomes" id="UP000317315">
    <property type="component" value="Unassembled WGS sequence"/>
</dbReference>
<dbReference type="GO" id="GO:0016491">
    <property type="term" value="F:oxidoreductase activity"/>
    <property type="evidence" value="ECO:0007669"/>
    <property type="project" value="InterPro"/>
</dbReference>
<dbReference type="GO" id="GO:0016209">
    <property type="term" value="F:antioxidant activity"/>
    <property type="evidence" value="ECO:0007669"/>
    <property type="project" value="InterPro"/>
</dbReference>
<dbReference type="InterPro" id="IPR050553">
    <property type="entry name" value="Thioredoxin_ResA/DsbE_sf"/>
</dbReference>
<dbReference type="EMBL" id="FXTM01000011">
    <property type="protein sequence ID" value="SMO56815.1"/>
    <property type="molecule type" value="Genomic_DNA"/>
</dbReference>
<dbReference type="InterPro" id="IPR013766">
    <property type="entry name" value="Thioredoxin_domain"/>
</dbReference>
<dbReference type="InterPro" id="IPR036249">
    <property type="entry name" value="Thioredoxin-like_sf"/>
</dbReference>
<dbReference type="OrthoDB" id="25753at2"/>
<dbReference type="SUPFAM" id="SSF52833">
    <property type="entry name" value="Thioredoxin-like"/>
    <property type="match status" value="1"/>
</dbReference>
<feature type="signal peptide" evidence="2">
    <location>
        <begin position="1"/>
        <end position="20"/>
    </location>
</feature>
<evidence type="ECO:0000313" key="4">
    <source>
        <dbReference type="EMBL" id="SMO56815.1"/>
    </source>
</evidence>
<dbReference type="Pfam" id="PF00578">
    <property type="entry name" value="AhpC-TSA"/>
    <property type="match status" value="1"/>
</dbReference>
<proteinExistence type="predicted"/>
<sequence length="186" mass="20828">MKKLLSVALLLSLVSITGCQKETGKVEKTTEVSSISQESRGTRAYDFKFTDVNGKTHRLSDFRGKVVIVQFFGTYCPPCRAEMPVLDRIYKKYGGKVVVIGLSVDYSGRAPEELKPFVEKMGVSYTVAPAPEKAWDEFAGKITGLDSIPQTYIIDKRGFIRYYEVGFAPSYEELFVRAVDQLLKEG</sequence>
<accession>A0A521CBS4</accession>
<dbReference type="InterPro" id="IPR017937">
    <property type="entry name" value="Thioredoxin_CS"/>
</dbReference>
<dbReference type="CDD" id="cd02966">
    <property type="entry name" value="TlpA_like_family"/>
    <property type="match status" value="1"/>
</dbReference>
<dbReference type="PROSITE" id="PS00194">
    <property type="entry name" value="THIOREDOXIN_1"/>
    <property type="match status" value="1"/>
</dbReference>
<dbReference type="PROSITE" id="PS51257">
    <property type="entry name" value="PROKAR_LIPOPROTEIN"/>
    <property type="match status" value="1"/>
</dbReference>
<dbReference type="AlphaFoldDB" id="A0A521CBS4"/>
<keyword evidence="2" id="KW-0732">Signal</keyword>
<keyword evidence="1" id="KW-0676">Redox-active center</keyword>
<evidence type="ECO:0000259" key="3">
    <source>
        <dbReference type="PROSITE" id="PS51352"/>
    </source>
</evidence>
<dbReference type="PANTHER" id="PTHR42852">
    <property type="entry name" value="THIOL:DISULFIDE INTERCHANGE PROTEIN DSBE"/>
    <property type="match status" value="1"/>
</dbReference>
<dbReference type="PANTHER" id="PTHR42852:SF13">
    <property type="entry name" value="PROTEIN DIPZ"/>
    <property type="match status" value="1"/>
</dbReference>
<evidence type="ECO:0000313" key="5">
    <source>
        <dbReference type="Proteomes" id="UP000317315"/>
    </source>
</evidence>
<keyword evidence="5" id="KW-1185">Reference proteome</keyword>
<dbReference type="PROSITE" id="PS51352">
    <property type="entry name" value="THIOREDOXIN_2"/>
    <property type="match status" value="1"/>
</dbReference>
<evidence type="ECO:0000256" key="1">
    <source>
        <dbReference type="ARBA" id="ARBA00023284"/>
    </source>
</evidence>
<reference evidence="4 5" key="1">
    <citation type="submission" date="2017-05" db="EMBL/GenBank/DDBJ databases">
        <authorList>
            <person name="Varghese N."/>
            <person name="Submissions S."/>
        </authorList>
    </citation>
    <scope>NUCLEOTIDE SEQUENCE [LARGE SCALE GENOMIC DNA]</scope>
    <source>
        <strain evidence="4 5">DSM 16304</strain>
    </source>
</reference>
<dbReference type="InterPro" id="IPR000866">
    <property type="entry name" value="AhpC/TSA"/>
</dbReference>
<protein>
    <submittedName>
        <fullName evidence="4">Peroxiredoxin</fullName>
    </submittedName>
</protein>
<dbReference type="Gene3D" id="3.40.30.10">
    <property type="entry name" value="Glutaredoxin"/>
    <property type="match status" value="1"/>
</dbReference>
<name>A0A521CBS4_9BACT</name>
<dbReference type="RefSeq" id="WP_142935402.1">
    <property type="nucleotide sequence ID" value="NZ_FXTM01000011.1"/>
</dbReference>
<gene>
    <name evidence="4" type="ORF">SAMN06269117_11135</name>
</gene>
<evidence type="ECO:0000256" key="2">
    <source>
        <dbReference type="SAM" id="SignalP"/>
    </source>
</evidence>
<feature type="chain" id="PRO_5021809846" evidence="2">
    <location>
        <begin position="21"/>
        <end position="186"/>
    </location>
</feature>